<dbReference type="Proteomes" id="UP001500212">
    <property type="component" value="Unassembled WGS sequence"/>
</dbReference>
<keyword evidence="2" id="KW-1185">Reference proteome</keyword>
<accession>A0ABP8TVA8</accession>
<evidence type="ECO:0000313" key="2">
    <source>
        <dbReference type="Proteomes" id="UP001500212"/>
    </source>
</evidence>
<protein>
    <submittedName>
        <fullName evidence="1">Uncharacterized protein</fullName>
    </submittedName>
</protein>
<dbReference type="RefSeq" id="WP_345365618.1">
    <property type="nucleotide sequence ID" value="NZ_BAABHJ010000039.1"/>
</dbReference>
<name>A0ABP8TVA8_9ACTN</name>
<proteinExistence type="predicted"/>
<reference evidence="2" key="1">
    <citation type="journal article" date="2019" name="Int. J. Syst. Evol. Microbiol.">
        <title>The Global Catalogue of Microorganisms (GCM) 10K type strain sequencing project: providing services to taxonomists for standard genome sequencing and annotation.</title>
        <authorList>
            <consortium name="The Broad Institute Genomics Platform"/>
            <consortium name="The Broad Institute Genome Sequencing Center for Infectious Disease"/>
            <person name="Wu L."/>
            <person name="Ma J."/>
        </authorList>
    </citation>
    <scope>NUCLEOTIDE SEQUENCE [LARGE SCALE GENOMIC DNA]</scope>
    <source>
        <strain evidence="2">JCM 17938</strain>
    </source>
</reference>
<gene>
    <name evidence="1" type="ORF">GCM10023195_77630</name>
</gene>
<organism evidence="1 2">
    <name type="scientific">Actinoallomurus liliacearum</name>
    <dbReference type="NCBI Taxonomy" id="1080073"/>
    <lineage>
        <taxon>Bacteria</taxon>
        <taxon>Bacillati</taxon>
        <taxon>Actinomycetota</taxon>
        <taxon>Actinomycetes</taxon>
        <taxon>Streptosporangiales</taxon>
        <taxon>Thermomonosporaceae</taxon>
        <taxon>Actinoallomurus</taxon>
    </lineage>
</organism>
<sequence>MQDALAGLYELDVLLCLMPRPNAPGQETERMPIPGAPIDDVQEAYWRVLDALPEGTRELVDGTEDDLPNVPLLRGPDGEGVVHLAAIEVAEADLALLAAFADALDRAAGPPPGPEFKALMEALGELRREHPYSWIPEGDEATVACWVRQALSPVLHSPFEGPRGASDHEMLSEVLRRAEGWDHVDVDHDEEEAVGRVMLSMVRAAIGDPHEAALTT</sequence>
<dbReference type="EMBL" id="BAABHJ010000039">
    <property type="protein sequence ID" value="GAA4617387.1"/>
    <property type="molecule type" value="Genomic_DNA"/>
</dbReference>
<evidence type="ECO:0000313" key="1">
    <source>
        <dbReference type="EMBL" id="GAA4617387.1"/>
    </source>
</evidence>
<comment type="caution">
    <text evidence="1">The sequence shown here is derived from an EMBL/GenBank/DDBJ whole genome shotgun (WGS) entry which is preliminary data.</text>
</comment>